<dbReference type="InterPro" id="IPR021859">
    <property type="entry name" value="XTBD"/>
</dbReference>
<dbReference type="PANTHER" id="PTHR48430:SF1">
    <property type="entry name" value="PARTNER OF XRN-2 PROTEIN 1"/>
    <property type="match status" value="1"/>
</dbReference>
<dbReference type="PANTHER" id="PTHR48430">
    <property type="entry name" value="PARTNER OF XRN-2 PROTEIN 1"/>
    <property type="match status" value="1"/>
</dbReference>
<proteinExistence type="inferred from homology"/>
<feature type="region of interest" description="Disordered" evidence="2">
    <location>
        <begin position="106"/>
        <end position="130"/>
    </location>
</feature>
<evidence type="ECO:0008006" key="8">
    <source>
        <dbReference type="Google" id="ProtNLM"/>
    </source>
</evidence>
<keyword evidence="7" id="KW-1185">Reference proteome</keyword>
<dbReference type="AlphaFoldDB" id="A0A2G9SDN2"/>
<accession>A0A2G9SDN2</accession>
<dbReference type="InterPro" id="IPR001374">
    <property type="entry name" value="R3H_dom"/>
</dbReference>
<feature type="domain" description="R3H" evidence="4">
    <location>
        <begin position="723"/>
        <end position="787"/>
    </location>
</feature>
<dbReference type="CDD" id="cd02640">
    <property type="entry name" value="R3H_NRF"/>
    <property type="match status" value="1"/>
</dbReference>
<dbReference type="InterPro" id="IPR014720">
    <property type="entry name" value="dsRBD_dom"/>
</dbReference>
<dbReference type="Pfam" id="PF00035">
    <property type="entry name" value="dsrm"/>
    <property type="match status" value="1"/>
</dbReference>
<dbReference type="InterPro" id="IPR036867">
    <property type="entry name" value="R3H_dom_sf"/>
</dbReference>
<dbReference type="InterPro" id="IPR034071">
    <property type="entry name" value="R3H_NRF"/>
</dbReference>
<dbReference type="FunFam" id="3.30.1370.50:FF:000004">
    <property type="entry name" value="NFKB repressing factor"/>
    <property type="match status" value="1"/>
</dbReference>
<dbReference type="Pfam" id="PF11952">
    <property type="entry name" value="XTBD"/>
    <property type="match status" value="1"/>
</dbReference>
<dbReference type="PROSITE" id="PS51061">
    <property type="entry name" value="R3H"/>
    <property type="match status" value="1"/>
</dbReference>
<dbReference type="OrthoDB" id="29523at2759"/>
<dbReference type="Pfam" id="PF01585">
    <property type="entry name" value="G-patch"/>
    <property type="match status" value="1"/>
</dbReference>
<dbReference type="PROSITE" id="PS50174">
    <property type="entry name" value="G_PATCH"/>
    <property type="match status" value="1"/>
</dbReference>
<evidence type="ECO:0000259" key="5">
    <source>
        <dbReference type="PROSITE" id="PS51827"/>
    </source>
</evidence>
<feature type="domain" description="G-patch" evidence="3">
    <location>
        <begin position="675"/>
        <end position="720"/>
    </location>
</feature>
<organism evidence="6 7">
    <name type="scientific">Aquarana catesbeiana</name>
    <name type="common">American bullfrog</name>
    <name type="synonym">Rana catesbeiana</name>
    <dbReference type="NCBI Taxonomy" id="8400"/>
    <lineage>
        <taxon>Eukaryota</taxon>
        <taxon>Metazoa</taxon>
        <taxon>Chordata</taxon>
        <taxon>Craniata</taxon>
        <taxon>Vertebrata</taxon>
        <taxon>Euteleostomi</taxon>
        <taxon>Amphibia</taxon>
        <taxon>Batrachia</taxon>
        <taxon>Anura</taxon>
        <taxon>Neobatrachia</taxon>
        <taxon>Ranoidea</taxon>
        <taxon>Ranidae</taxon>
        <taxon>Aquarana</taxon>
    </lineage>
</organism>
<dbReference type="SUPFAM" id="SSF82708">
    <property type="entry name" value="R3H domain"/>
    <property type="match status" value="1"/>
</dbReference>
<protein>
    <recommendedName>
        <fullName evidence="8">NF-kappa-B-repressing factor</fullName>
    </recommendedName>
</protein>
<dbReference type="SMART" id="SM00443">
    <property type="entry name" value="G_patch"/>
    <property type="match status" value="1"/>
</dbReference>
<dbReference type="GO" id="GO:0003676">
    <property type="term" value="F:nucleic acid binding"/>
    <property type="evidence" value="ECO:0007669"/>
    <property type="project" value="UniProtKB-UniRule"/>
</dbReference>
<dbReference type="FunFam" id="3.30.160.20:FF:000030">
    <property type="entry name" value="NFKB repressing factor"/>
    <property type="match status" value="1"/>
</dbReference>
<dbReference type="EMBL" id="KV924795">
    <property type="protein sequence ID" value="PIO38175.1"/>
    <property type="molecule type" value="Genomic_DNA"/>
</dbReference>
<evidence type="ECO:0000259" key="4">
    <source>
        <dbReference type="PROSITE" id="PS51061"/>
    </source>
</evidence>
<dbReference type="PROSITE" id="PS51827">
    <property type="entry name" value="XTBD"/>
    <property type="match status" value="1"/>
</dbReference>
<sequence>MVGRSPVRKMAGQSEYGPGGERPVCLEEFRQYHENDKQWGARREFLARHIHLYPGRKADQLIALSVVWSNIVFIGNRYGEQLTEKVHQMAEGIDIGEVPSYELVPGAKAAKRSSSTDADGQPSKKKFGPRPRFEPVHFVVSTVEEDKAFQKTRETNTNLDRQTEWDSIYPSNAKSQASAVCTTISDHSDAEEHTETELSCRPYIYDPNDIDDQNRNDSVNFMTKMEQDYSAKFESHYSSLGKDFRSNVLDSWTGVSQQGRKGIGFVKPLKKTGRTGIEKQSGANNSMARAGNSVDKPGIIKQLSAIVKQNLVNPKMTSDSRHINFTHVLTQSIQACKTNPEYIYAPIKDLPPGSIPKHKRIPPDGYACEVRYQDVYLATGYSWSKIGARDRAAELAIQLLQKPLVDVATVQRKCGRGYRDDTVACSTDIRMNDFPPALKQDDAFFNDSGQSSQHFSEATKGTSSRPWSEFILTENACDAIGILNNSATFNKMTVDYKYDMMSNNMWRCCVYVQDHFIAEGFGNKKSSKHSAAELAVKMLKSMQPNMQRANNAESTGNGLSKELKDIVVYENASNPVCTLNDTAQFNKVAIEYVFERTSGLDWKCKVFIGQQFVAEAVGIKKTVKHDAAHAAVEALKRTQPVVVNNLKRGPAEDVISRNRIRGLSNEDAYKQQIKEDNIGNQLLRKMGWTGGGLGKGGEGIAEPISVKEQFSREGLGLMTTNQKITKRDIEQMIRNYAASCNQDDLTFSRELTNEERKYIHQIAQKYGLKSKSHGQGTERFLVVSRKRSRQDLILQLKQEGQVGSYALVMPEN</sequence>
<dbReference type="Pfam" id="PF01424">
    <property type="entry name" value="R3H"/>
    <property type="match status" value="1"/>
</dbReference>
<gene>
    <name evidence="6" type="ORF">AB205_0021700</name>
</gene>
<dbReference type="Gene3D" id="3.30.160.20">
    <property type="match status" value="2"/>
</dbReference>
<feature type="domain" description="XRN2-binding (XTBD)" evidence="5">
    <location>
        <begin position="26"/>
        <end position="118"/>
    </location>
</feature>
<evidence type="ECO:0000313" key="7">
    <source>
        <dbReference type="Proteomes" id="UP000228934"/>
    </source>
</evidence>
<dbReference type="InterPro" id="IPR000467">
    <property type="entry name" value="G_patch_dom"/>
</dbReference>
<dbReference type="InterPro" id="IPR058828">
    <property type="entry name" value="DSRM_CARF/NKRF"/>
</dbReference>
<name>A0A2G9SDN2_AQUCT</name>
<reference evidence="7" key="1">
    <citation type="journal article" date="2017" name="Nat. Commun.">
        <title>The North American bullfrog draft genome provides insight into hormonal regulation of long noncoding RNA.</title>
        <authorList>
            <person name="Hammond S.A."/>
            <person name="Warren R.L."/>
            <person name="Vandervalk B.P."/>
            <person name="Kucuk E."/>
            <person name="Khan H."/>
            <person name="Gibb E.A."/>
            <person name="Pandoh P."/>
            <person name="Kirk H."/>
            <person name="Zhao Y."/>
            <person name="Jones M."/>
            <person name="Mungall A.J."/>
            <person name="Coope R."/>
            <person name="Pleasance S."/>
            <person name="Moore R.A."/>
            <person name="Holt R.A."/>
            <person name="Round J.M."/>
            <person name="Ohora S."/>
            <person name="Walle B.V."/>
            <person name="Veldhoen N."/>
            <person name="Helbing C.C."/>
            <person name="Birol I."/>
        </authorList>
    </citation>
    <scope>NUCLEOTIDE SEQUENCE [LARGE SCALE GENOMIC DNA]</scope>
</reference>
<dbReference type="SMART" id="SM00393">
    <property type="entry name" value="R3H"/>
    <property type="match status" value="1"/>
</dbReference>
<evidence type="ECO:0000256" key="2">
    <source>
        <dbReference type="SAM" id="MobiDB-lite"/>
    </source>
</evidence>
<comment type="similarity">
    <text evidence="1">Belongs to the CARF family.</text>
</comment>
<dbReference type="SMART" id="SM00358">
    <property type="entry name" value="DSRM"/>
    <property type="match status" value="3"/>
</dbReference>
<dbReference type="Gene3D" id="3.30.1370.50">
    <property type="entry name" value="R3H-like domain"/>
    <property type="match status" value="1"/>
</dbReference>
<dbReference type="SUPFAM" id="SSF54768">
    <property type="entry name" value="dsRNA-binding domain-like"/>
    <property type="match status" value="3"/>
</dbReference>
<dbReference type="Proteomes" id="UP000228934">
    <property type="component" value="Unassembled WGS sequence"/>
</dbReference>
<evidence type="ECO:0000259" key="3">
    <source>
        <dbReference type="PROSITE" id="PS50174"/>
    </source>
</evidence>
<dbReference type="CDD" id="cd00048">
    <property type="entry name" value="DSRM_SF"/>
    <property type="match status" value="1"/>
</dbReference>
<dbReference type="Pfam" id="PF26535">
    <property type="entry name" value="DSRM_CARF"/>
    <property type="match status" value="1"/>
</dbReference>
<evidence type="ECO:0000313" key="6">
    <source>
        <dbReference type="EMBL" id="PIO38175.1"/>
    </source>
</evidence>
<evidence type="ECO:0000256" key="1">
    <source>
        <dbReference type="ARBA" id="ARBA00010053"/>
    </source>
</evidence>